<keyword evidence="6" id="KW-1185">Reference proteome</keyword>
<dbReference type="InterPro" id="IPR036612">
    <property type="entry name" value="KH_dom_type_1_sf"/>
</dbReference>
<feature type="domain" description="K Homology" evidence="4">
    <location>
        <begin position="74"/>
        <end position="120"/>
    </location>
</feature>
<dbReference type="Gene3D" id="2.40.50.140">
    <property type="entry name" value="Nucleic acid-binding proteins"/>
    <property type="match status" value="1"/>
</dbReference>
<dbReference type="EMBL" id="JH993998">
    <property type="protein sequence ID" value="ELQ75014.1"/>
    <property type="molecule type" value="Genomic_DNA"/>
</dbReference>
<name>L7JUB7_TRAHO</name>
<proteinExistence type="predicted"/>
<sequence length="139" mass="15598">VAIGKTVGIHPDYIKLDFGYAIKGILLAQAFLNSTKRNRPKVNIGDFLLCRIIRVGDVVFVSCCEEGLGVLEGGWVFEIEAWAVKTLFVRKNILSDIGRDYKYKVALGLNGMIWIDGKNVMVVKNVRDEINKRVKSLIE</sequence>
<keyword evidence="2" id="KW-0271">Exosome</keyword>
<protein>
    <submittedName>
        <fullName evidence="5">Exosomal 3'-5' exoribonuclease complex subunit Rrp40</fullName>
    </submittedName>
</protein>
<evidence type="ECO:0000256" key="1">
    <source>
        <dbReference type="ARBA" id="ARBA00004123"/>
    </source>
</evidence>
<dbReference type="STRING" id="72359.L7JUB7"/>
<dbReference type="GO" id="GO:0000177">
    <property type="term" value="C:cytoplasmic exosome (RNase complex)"/>
    <property type="evidence" value="ECO:0007669"/>
    <property type="project" value="TreeGrafter"/>
</dbReference>
<dbReference type="Pfam" id="PF21262">
    <property type="entry name" value="RRP40_S1"/>
    <property type="match status" value="1"/>
</dbReference>
<reference evidence="5 6" key="1">
    <citation type="journal article" date="2012" name="PLoS Pathog.">
        <title>The genome of the obligate intracellular parasite Trachipleistophora hominis: new insights into microsporidian genome dynamics and reductive evolution.</title>
        <authorList>
            <person name="Heinz E."/>
            <person name="Williams T.A."/>
            <person name="Nakjang S."/>
            <person name="Noel C.J."/>
            <person name="Swan D.C."/>
            <person name="Goldberg A.V."/>
            <person name="Harris S.R."/>
            <person name="Weinmaier T."/>
            <person name="Markert S."/>
            <person name="Becher D."/>
            <person name="Bernhardt J."/>
            <person name="Dagan T."/>
            <person name="Hacker C."/>
            <person name="Lucocq J.M."/>
            <person name="Schweder T."/>
            <person name="Rattei T."/>
            <person name="Hall N."/>
            <person name="Hirt R.P."/>
            <person name="Embley T.M."/>
        </authorList>
    </citation>
    <scope>NUCLEOTIDE SEQUENCE [LARGE SCALE GENOMIC DNA]</scope>
</reference>
<dbReference type="GO" id="GO:0000176">
    <property type="term" value="C:nuclear exosome (RNase complex)"/>
    <property type="evidence" value="ECO:0007669"/>
    <property type="project" value="TreeGrafter"/>
</dbReference>
<dbReference type="InterPro" id="IPR004088">
    <property type="entry name" value="KH_dom_type_1"/>
</dbReference>
<gene>
    <name evidence="5" type="ORF">THOM_2056</name>
</gene>
<evidence type="ECO:0000256" key="2">
    <source>
        <dbReference type="ARBA" id="ARBA00022835"/>
    </source>
</evidence>
<dbReference type="Proteomes" id="UP000011185">
    <property type="component" value="Unassembled WGS sequence"/>
</dbReference>
<dbReference type="InterPro" id="IPR012340">
    <property type="entry name" value="NA-bd_OB-fold"/>
</dbReference>
<accession>L7JUB7</accession>
<dbReference type="SUPFAM" id="SSF54791">
    <property type="entry name" value="Eukaryotic type KH-domain (KH-domain type I)"/>
    <property type="match status" value="1"/>
</dbReference>
<feature type="non-terminal residue" evidence="5">
    <location>
        <position position="1"/>
    </location>
</feature>
<dbReference type="GO" id="GO:0071051">
    <property type="term" value="P:poly(A)-dependent snoRNA 3'-end processing"/>
    <property type="evidence" value="ECO:0007669"/>
    <property type="project" value="TreeGrafter"/>
</dbReference>
<dbReference type="GO" id="GO:0071038">
    <property type="term" value="P:TRAMP-dependent tRNA surveillance pathway"/>
    <property type="evidence" value="ECO:0007669"/>
    <property type="project" value="TreeGrafter"/>
</dbReference>
<dbReference type="GO" id="GO:0000467">
    <property type="term" value="P:exonucleolytic trimming to generate mature 3'-end of 5.8S rRNA from tricistronic rRNA transcript (SSU-rRNA, 5.8S rRNA, LSU-rRNA)"/>
    <property type="evidence" value="ECO:0007669"/>
    <property type="project" value="TreeGrafter"/>
</dbReference>
<evidence type="ECO:0000313" key="6">
    <source>
        <dbReference type="Proteomes" id="UP000011185"/>
    </source>
</evidence>
<keyword evidence="3" id="KW-0694">RNA-binding</keyword>
<dbReference type="GO" id="GO:0071035">
    <property type="term" value="P:nuclear polyadenylation-dependent rRNA catabolic process"/>
    <property type="evidence" value="ECO:0007669"/>
    <property type="project" value="TreeGrafter"/>
</dbReference>
<dbReference type="OrthoDB" id="340500at2759"/>
<dbReference type="AlphaFoldDB" id="L7JUB7"/>
<dbReference type="PANTHER" id="PTHR21321">
    <property type="entry name" value="PNAS-3 RELATED"/>
    <property type="match status" value="1"/>
</dbReference>
<dbReference type="HOGENOM" id="CLU_069847_5_2_1"/>
<dbReference type="GO" id="GO:0034475">
    <property type="term" value="P:U4 snRNA 3'-end processing"/>
    <property type="evidence" value="ECO:0007669"/>
    <property type="project" value="TreeGrafter"/>
</dbReference>
<comment type="subcellular location">
    <subcellularLocation>
        <location evidence="1">Nucleus</location>
    </subcellularLocation>
</comment>
<dbReference type="OMA" id="YICITGE"/>
<dbReference type="VEuPathDB" id="MicrosporidiaDB:THOM_2056"/>
<dbReference type="GO" id="GO:0003723">
    <property type="term" value="F:RNA binding"/>
    <property type="evidence" value="ECO:0007669"/>
    <property type="project" value="UniProtKB-KW"/>
</dbReference>
<dbReference type="SUPFAM" id="SSF50249">
    <property type="entry name" value="Nucleic acid-binding proteins"/>
    <property type="match status" value="1"/>
</dbReference>
<dbReference type="FunCoup" id="L7JUB7">
    <property type="interactions" value="126"/>
</dbReference>
<dbReference type="Pfam" id="PF15985">
    <property type="entry name" value="KH_6"/>
    <property type="match status" value="1"/>
</dbReference>
<dbReference type="Gene3D" id="3.30.1370.10">
    <property type="entry name" value="K Homology domain, type 1"/>
    <property type="match status" value="1"/>
</dbReference>
<dbReference type="GO" id="GO:0071034">
    <property type="term" value="P:CUT catabolic process"/>
    <property type="evidence" value="ECO:0007669"/>
    <property type="project" value="TreeGrafter"/>
</dbReference>
<dbReference type="InParanoid" id="L7JUB7"/>
<organism evidence="5 6">
    <name type="scientific">Trachipleistophora hominis</name>
    <name type="common">Microsporidian parasite</name>
    <dbReference type="NCBI Taxonomy" id="72359"/>
    <lineage>
        <taxon>Eukaryota</taxon>
        <taxon>Fungi</taxon>
        <taxon>Fungi incertae sedis</taxon>
        <taxon>Microsporidia</taxon>
        <taxon>Pleistophoridae</taxon>
        <taxon>Trachipleistophora</taxon>
    </lineage>
</organism>
<evidence type="ECO:0000259" key="4">
    <source>
        <dbReference type="Pfam" id="PF15985"/>
    </source>
</evidence>
<evidence type="ECO:0000256" key="3">
    <source>
        <dbReference type="ARBA" id="ARBA00022884"/>
    </source>
</evidence>
<evidence type="ECO:0000313" key="5">
    <source>
        <dbReference type="EMBL" id="ELQ75014.1"/>
    </source>
</evidence>
<dbReference type="PANTHER" id="PTHR21321:SF1">
    <property type="entry name" value="EXOSOME COMPLEX COMPONENT RRP40"/>
    <property type="match status" value="1"/>
</dbReference>
<dbReference type="InterPro" id="IPR026699">
    <property type="entry name" value="Exosome_RNA_bind1/RRP40/RRP4"/>
</dbReference>